<name>A0A0C2WA17_9BACL</name>
<dbReference type="OrthoDB" id="2453980at2"/>
<gene>
    <name evidence="1" type="ORF">KR50_02270</name>
</gene>
<dbReference type="AlphaFoldDB" id="A0A0C2WA17"/>
<dbReference type="Proteomes" id="UP000031972">
    <property type="component" value="Unassembled WGS sequence"/>
</dbReference>
<evidence type="ECO:0000313" key="2">
    <source>
        <dbReference type="Proteomes" id="UP000031972"/>
    </source>
</evidence>
<sequence>MTDYGRKKEALEAMYDKYNLTIWKIIYGNLQEELYAEQIITLIYKDIWECDQVLFSKERQLIMILRFCRNRLDQL</sequence>
<comment type="caution">
    <text evidence="1">The sequence shown here is derived from an EMBL/GenBank/DDBJ whole genome shotgun (WGS) entry which is preliminary data.</text>
</comment>
<keyword evidence="2" id="KW-1185">Reference proteome</keyword>
<reference evidence="1 2" key="1">
    <citation type="submission" date="2015-01" db="EMBL/GenBank/DDBJ databases">
        <title>Jeotgalibacillus campisalis genome sequencing.</title>
        <authorList>
            <person name="Goh K.M."/>
            <person name="Chan K.-G."/>
            <person name="Yaakop A.S."/>
            <person name="Ee R."/>
            <person name="Gan H.M."/>
            <person name="Chan C.S."/>
        </authorList>
    </citation>
    <scope>NUCLEOTIDE SEQUENCE [LARGE SCALE GENOMIC DNA]</scope>
    <source>
        <strain evidence="1 2">SF-57</strain>
    </source>
</reference>
<dbReference type="PATRIC" id="fig|220754.4.peg.230"/>
<organism evidence="1 2">
    <name type="scientific">Jeotgalibacillus campisalis</name>
    <dbReference type="NCBI Taxonomy" id="220754"/>
    <lineage>
        <taxon>Bacteria</taxon>
        <taxon>Bacillati</taxon>
        <taxon>Bacillota</taxon>
        <taxon>Bacilli</taxon>
        <taxon>Bacillales</taxon>
        <taxon>Caryophanaceae</taxon>
        <taxon>Jeotgalibacillus</taxon>
    </lineage>
</organism>
<evidence type="ECO:0000313" key="1">
    <source>
        <dbReference type="EMBL" id="KIL52898.1"/>
    </source>
</evidence>
<accession>A0A0C2WA17</accession>
<proteinExistence type="predicted"/>
<dbReference type="EMBL" id="JXRR01000001">
    <property type="protein sequence ID" value="KIL52898.1"/>
    <property type="molecule type" value="Genomic_DNA"/>
</dbReference>
<protein>
    <submittedName>
        <fullName evidence="1">Uncharacterized protein</fullName>
    </submittedName>
</protein>